<dbReference type="AlphaFoldDB" id="A0AAE0YYG5"/>
<accession>A0AAE0YYG5</accession>
<dbReference type="EMBL" id="JAWDGP010005124">
    <property type="protein sequence ID" value="KAK3759425.1"/>
    <property type="molecule type" value="Genomic_DNA"/>
</dbReference>
<organism evidence="1 2">
    <name type="scientific">Elysia crispata</name>
    <name type="common">lettuce slug</name>
    <dbReference type="NCBI Taxonomy" id="231223"/>
    <lineage>
        <taxon>Eukaryota</taxon>
        <taxon>Metazoa</taxon>
        <taxon>Spiralia</taxon>
        <taxon>Lophotrochozoa</taxon>
        <taxon>Mollusca</taxon>
        <taxon>Gastropoda</taxon>
        <taxon>Heterobranchia</taxon>
        <taxon>Euthyneura</taxon>
        <taxon>Panpulmonata</taxon>
        <taxon>Sacoglossa</taxon>
        <taxon>Placobranchoidea</taxon>
        <taxon>Plakobranchidae</taxon>
        <taxon>Elysia</taxon>
    </lineage>
</organism>
<dbReference type="Proteomes" id="UP001283361">
    <property type="component" value="Unassembled WGS sequence"/>
</dbReference>
<proteinExistence type="predicted"/>
<keyword evidence="2" id="KW-1185">Reference proteome</keyword>
<name>A0AAE0YYG5_9GAST</name>
<reference evidence="1" key="1">
    <citation type="journal article" date="2023" name="G3 (Bethesda)">
        <title>A reference genome for the long-term kleptoplast-retaining sea slug Elysia crispata morphotype clarki.</title>
        <authorList>
            <person name="Eastman K.E."/>
            <person name="Pendleton A.L."/>
            <person name="Shaikh M.A."/>
            <person name="Suttiyut T."/>
            <person name="Ogas R."/>
            <person name="Tomko P."/>
            <person name="Gavelis G."/>
            <person name="Widhalm J.R."/>
            <person name="Wisecaver J.H."/>
        </authorList>
    </citation>
    <scope>NUCLEOTIDE SEQUENCE</scope>
    <source>
        <strain evidence="1">ECLA1</strain>
    </source>
</reference>
<evidence type="ECO:0000313" key="1">
    <source>
        <dbReference type="EMBL" id="KAK3759425.1"/>
    </source>
</evidence>
<protein>
    <submittedName>
        <fullName evidence="1">Uncharacterized protein</fullName>
    </submittedName>
</protein>
<gene>
    <name evidence="1" type="ORF">RRG08_009098</name>
</gene>
<sequence>MSCGVNYYGMIKIVKRYSTDIITDQAYTSQLGCESVAVAVRSSSIYGMKDEEGDSRPIRQTFFVLPAHNLVALCLHRDSAQFQPKQSDSAVDKAPNRASR</sequence>
<evidence type="ECO:0000313" key="2">
    <source>
        <dbReference type="Proteomes" id="UP001283361"/>
    </source>
</evidence>
<comment type="caution">
    <text evidence="1">The sequence shown here is derived from an EMBL/GenBank/DDBJ whole genome shotgun (WGS) entry which is preliminary data.</text>
</comment>